<comment type="caution">
    <text evidence="2">The sequence shown here is derived from an EMBL/GenBank/DDBJ whole genome shotgun (WGS) entry which is preliminary data.</text>
</comment>
<sequence>MISPLTSTEQDTTISPFFQFCRALSVHRSKTTTGNLSTNGDERIEEEDCHLEPDECMPSVSYERLVSGECPLEEINLKPFEYLMYGEEEDDSQEKDHLSHAKRGLESNSEETDQSLSPMCYVKRIKHEDEVTA</sequence>
<feature type="compositionally biased region" description="Basic and acidic residues" evidence="1">
    <location>
        <begin position="94"/>
        <end position="105"/>
    </location>
</feature>
<keyword evidence="3" id="KW-1185">Reference proteome</keyword>
<name>A0A368GKX2_ANCCA</name>
<protein>
    <submittedName>
        <fullName evidence="2">Uncharacterized protein</fullName>
    </submittedName>
</protein>
<reference evidence="2 3" key="1">
    <citation type="submission" date="2014-10" db="EMBL/GenBank/DDBJ databases">
        <title>Draft genome of the hookworm Ancylostoma caninum.</title>
        <authorList>
            <person name="Mitreva M."/>
        </authorList>
    </citation>
    <scope>NUCLEOTIDE SEQUENCE [LARGE SCALE GENOMIC DNA]</scope>
    <source>
        <strain evidence="2 3">Baltimore</strain>
    </source>
</reference>
<dbReference type="Proteomes" id="UP000252519">
    <property type="component" value="Unassembled WGS sequence"/>
</dbReference>
<dbReference type="EMBL" id="JOJR01000113">
    <property type="protein sequence ID" value="RCN45031.1"/>
    <property type="molecule type" value="Genomic_DNA"/>
</dbReference>
<dbReference type="OrthoDB" id="10524403at2759"/>
<accession>A0A368GKX2</accession>
<gene>
    <name evidence="2" type="ORF">ANCCAN_08964</name>
</gene>
<dbReference type="AlphaFoldDB" id="A0A368GKX2"/>
<evidence type="ECO:0000313" key="2">
    <source>
        <dbReference type="EMBL" id="RCN45031.1"/>
    </source>
</evidence>
<feature type="region of interest" description="Disordered" evidence="1">
    <location>
        <begin position="86"/>
        <end position="121"/>
    </location>
</feature>
<evidence type="ECO:0000256" key="1">
    <source>
        <dbReference type="SAM" id="MobiDB-lite"/>
    </source>
</evidence>
<evidence type="ECO:0000313" key="3">
    <source>
        <dbReference type="Proteomes" id="UP000252519"/>
    </source>
</evidence>
<proteinExistence type="predicted"/>
<organism evidence="2 3">
    <name type="scientific">Ancylostoma caninum</name>
    <name type="common">Dog hookworm</name>
    <dbReference type="NCBI Taxonomy" id="29170"/>
    <lineage>
        <taxon>Eukaryota</taxon>
        <taxon>Metazoa</taxon>
        <taxon>Ecdysozoa</taxon>
        <taxon>Nematoda</taxon>
        <taxon>Chromadorea</taxon>
        <taxon>Rhabditida</taxon>
        <taxon>Rhabditina</taxon>
        <taxon>Rhabditomorpha</taxon>
        <taxon>Strongyloidea</taxon>
        <taxon>Ancylostomatidae</taxon>
        <taxon>Ancylostomatinae</taxon>
        <taxon>Ancylostoma</taxon>
    </lineage>
</organism>